<dbReference type="EMBL" id="AP003377">
    <property type="protein sequence ID" value="BAD53346.1"/>
    <property type="molecule type" value="Genomic_DNA"/>
</dbReference>
<name>Q5ZAN4_ORYSJ</name>
<dbReference type="AlphaFoldDB" id="Q5ZAN4"/>
<evidence type="ECO:0000313" key="1">
    <source>
        <dbReference type="EMBL" id="BAD53346.1"/>
    </source>
</evidence>
<protein>
    <submittedName>
        <fullName evidence="1">Uncharacterized protein</fullName>
    </submittedName>
</protein>
<sequence>MRKTIYNALKGFNETNPPLSLPNDTHSSCNDVPIIAPFLFAVRLKTVTLQ</sequence>
<accession>Q5ZAN4</accession>
<organism evidence="1">
    <name type="scientific">Oryza sativa subsp. japonica</name>
    <name type="common">Rice</name>
    <dbReference type="NCBI Taxonomy" id="39947"/>
    <lineage>
        <taxon>Eukaryota</taxon>
        <taxon>Viridiplantae</taxon>
        <taxon>Streptophyta</taxon>
        <taxon>Embryophyta</taxon>
        <taxon>Tracheophyta</taxon>
        <taxon>Spermatophyta</taxon>
        <taxon>Magnoliopsida</taxon>
        <taxon>Liliopsida</taxon>
        <taxon>Poales</taxon>
        <taxon>Poaceae</taxon>
        <taxon>BOP clade</taxon>
        <taxon>Oryzoideae</taxon>
        <taxon>Oryzeae</taxon>
        <taxon>Oryzinae</taxon>
        <taxon>Oryza</taxon>
        <taxon>Oryza sativa</taxon>
    </lineage>
</organism>
<dbReference type="Proteomes" id="UP000817658">
    <property type="component" value="Chromosome 1"/>
</dbReference>
<proteinExistence type="predicted"/>
<reference evidence="1" key="1">
    <citation type="journal article" date="2002" name="Nature">
        <title>The genome sequence and structure of rice chromosome 1.</title>
        <authorList>
            <person name="Sasaki T."/>
            <person name="Matsumoto T."/>
            <person name="Yamamoto K."/>
            <person name="Sakata K."/>
            <person name="Baba T."/>
            <person name="Katayose Y."/>
            <person name="Wu J."/>
            <person name="Niimura Y."/>
            <person name="Cheng Z."/>
            <person name="Nagamura Y."/>
            <person name="Antonio B.A."/>
            <person name="Kanamori H."/>
            <person name="Hosokawa S."/>
            <person name="Masukawa M."/>
            <person name="Arikawa K."/>
            <person name="Chiden Y."/>
            <person name="Hayashi M."/>
            <person name="Okamoto M."/>
            <person name="Ando T."/>
            <person name="Aoki H."/>
            <person name="Arita K."/>
            <person name="Hamada M."/>
            <person name="Harada C."/>
            <person name="Hijishita S."/>
            <person name="Honda M."/>
            <person name="Ichikawa Y."/>
            <person name="Idonuma A."/>
            <person name="Iijima M."/>
            <person name="Ikeda M."/>
            <person name="Ikeno M."/>
            <person name="Itoh S."/>
            <person name="Itoh T."/>
            <person name="Itoh Y."/>
            <person name="Itoh Y."/>
            <person name="Iwabuchi A."/>
            <person name="Kamiya K."/>
            <person name="Karasawa W."/>
            <person name="Katagiri S."/>
            <person name="Kikuta A."/>
            <person name="Kobayashi N."/>
            <person name="Kono I."/>
            <person name="Machita K."/>
            <person name="Maehara T."/>
            <person name="Mizuno H."/>
            <person name="Mizubayashi T."/>
            <person name="Mukai Y."/>
            <person name="Nagasaki H."/>
            <person name="Nakashima M."/>
            <person name="Nakama Y."/>
            <person name="Nakamichi Y."/>
            <person name="Nakamura M."/>
            <person name="Namiki N."/>
            <person name="Negishi M."/>
            <person name="Ohta I."/>
            <person name="Ono N."/>
            <person name="Saji S."/>
            <person name="Sakai K."/>
            <person name="Shibata M."/>
            <person name="Shimokawa T."/>
            <person name="Shomura A."/>
            <person name="Song J."/>
            <person name="Takazaki Y."/>
            <person name="Terasawa K."/>
            <person name="Tsuji K."/>
            <person name="Waki K."/>
            <person name="Yamagata H."/>
            <person name="Yamane H."/>
            <person name="Yoshiki S."/>
            <person name="Yoshihara R."/>
            <person name="Yukawa K."/>
            <person name="Zhong H."/>
            <person name="Iwama H."/>
            <person name="Endo T."/>
            <person name="Ito H."/>
            <person name="Hahn J.H."/>
            <person name="Kim H.I."/>
            <person name="Eun M.Y."/>
            <person name="Yano M."/>
            <person name="Jiang J."/>
            <person name="Gojobori T."/>
        </authorList>
    </citation>
    <scope>NUCLEOTIDE SEQUENCE [LARGE SCALE GENOMIC DNA]</scope>
</reference>
<gene>
    <name evidence="1" type="primary">OSJNBb0053G03.4</name>
</gene>